<dbReference type="PROSITE" id="PS00913">
    <property type="entry name" value="ADH_IRON_1"/>
    <property type="match status" value="1"/>
</dbReference>
<evidence type="ECO:0000313" key="5">
    <source>
        <dbReference type="EMBL" id="PSI00161.1"/>
    </source>
</evidence>
<evidence type="ECO:0000256" key="2">
    <source>
        <dbReference type="ARBA" id="ARBA00022723"/>
    </source>
</evidence>
<proteinExistence type="inferred from homology"/>
<dbReference type="Proteomes" id="UP000240206">
    <property type="component" value="Unassembled WGS sequence"/>
</dbReference>
<dbReference type="Gene3D" id="1.20.1090.10">
    <property type="entry name" value="Dehydroquinate synthase-like - alpha domain"/>
    <property type="match status" value="1"/>
</dbReference>
<comment type="caution">
    <text evidence="5">The sequence shown here is derived from an EMBL/GenBank/DDBJ whole genome shotgun (WGS) entry which is preliminary data.</text>
</comment>
<dbReference type="SUPFAM" id="SSF56796">
    <property type="entry name" value="Dehydroquinate synthase-like"/>
    <property type="match status" value="1"/>
</dbReference>
<dbReference type="EMBL" id="PXVC01000244">
    <property type="protein sequence ID" value="PSI00161.1"/>
    <property type="molecule type" value="Genomic_DNA"/>
</dbReference>
<dbReference type="PANTHER" id="PTHR43616">
    <property type="entry name" value="GLYCEROL DEHYDROGENASE"/>
    <property type="match status" value="1"/>
</dbReference>
<sequence>VLVDTEVVARAPKRQLVGGIGDALATWFEARTVRESCSTTVVGGLPSRTGTALAKLCCEILLADGPAACAAVEAKATTPALERVVEANNLLSGLGFESGGLAVAHAVHNGISEIEGSHCHIHGEKVAFGLLTQLVLEGKPQSEIDEIYRYQQAVGLPICLAQVGVDANSDEQLNHIAERSVIPGESSHNEPFPVSTAAVSAALRAADQWGRRLL</sequence>
<keyword evidence="2" id="KW-0479">Metal-binding</keyword>
<feature type="non-terminal residue" evidence="5">
    <location>
        <position position="1"/>
    </location>
</feature>
<evidence type="ECO:0000256" key="3">
    <source>
        <dbReference type="ARBA" id="ARBA00023002"/>
    </source>
</evidence>
<dbReference type="STRING" id="1910958.BTM30_09850"/>
<dbReference type="EC" id="1.1.1.6" evidence="5"/>
<reference evidence="6" key="1">
    <citation type="submission" date="2018-03" db="EMBL/GenBank/DDBJ databases">
        <title>Ecological and genomic features of two cosmopolitan and abundant freshwater picocyanobacteria.</title>
        <authorList>
            <person name="Cabello-Yeves P.J."/>
            <person name="Picazo A."/>
            <person name="Camacho A."/>
            <person name="Callieri C."/>
            <person name="Rosselli R."/>
            <person name="Roda-Garcia J."/>
            <person name="Coutinho F.H."/>
            <person name="Rodriguez-Valera F."/>
        </authorList>
    </citation>
    <scope>NUCLEOTIDE SEQUENCE [LARGE SCALE GENOMIC DNA]</scope>
    <source>
        <strain evidence="6">Tous</strain>
    </source>
</reference>
<protein>
    <submittedName>
        <fullName evidence="5">Glycerol dehydrogenase</fullName>
        <ecNumber evidence="5">1.1.1.6</ecNumber>
    </submittedName>
</protein>
<name>A0A2P7EAB2_9SYNE</name>
<dbReference type="GO" id="GO:0008888">
    <property type="term" value="F:glycerol dehydrogenase (NAD+) activity"/>
    <property type="evidence" value="ECO:0007669"/>
    <property type="project" value="UniProtKB-EC"/>
</dbReference>
<dbReference type="GO" id="GO:0046872">
    <property type="term" value="F:metal ion binding"/>
    <property type="evidence" value="ECO:0007669"/>
    <property type="project" value="UniProtKB-KW"/>
</dbReference>
<evidence type="ECO:0000256" key="4">
    <source>
        <dbReference type="ARBA" id="ARBA00023027"/>
    </source>
</evidence>
<comment type="similarity">
    <text evidence="1">Belongs to the iron-containing alcohol dehydrogenase family.</text>
</comment>
<keyword evidence="3 5" id="KW-0560">Oxidoreductase</keyword>
<keyword evidence="4" id="KW-0520">NAD</keyword>
<keyword evidence="6" id="KW-1185">Reference proteome</keyword>
<evidence type="ECO:0000313" key="6">
    <source>
        <dbReference type="Proteomes" id="UP000240206"/>
    </source>
</evidence>
<evidence type="ECO:0000256" key="1">
    <source>
        <dbReference type="ARBA" id="ARBA00007358"/>
    </source>
</evidence>
<dbReference type="InterPro" id="IPR016205">
    <property type="entry name" value="Glycerol_DH"/>
</dbReference>
<dbReference type="AlphaFoldDB" id="A0A2P7EAB2"/>
<gene>
    <name evidence="5" type="primary">gldA</name>
    <name evidence="5" type="ORF">C7K08_14645</name>
</gene>
<organism evidence="5 6">
    <name type="scientific">Synechococcus lacustris str. Tous</name>
    <dbReference type="NCBI Taxonomy" id="1910958"/>
    <lineage>
        <taxon>Bacteria</taxon>
        <taxon>Bacillati</taxon>
        <taxon>Cyanobacteriota</taxon>
        <taxon>Cyanophyceae</taxon>
        <taxon>Synechococcales</taxon>
        <taxon>Synechococcaceae</taxon>
        <taxon>Synechococcus</taxon>
    </lineage>
</organism>
<dbReference type="PANTHER" id="PTHR43616:SF5">
    <property type="entry name" value="GLYCEROL DEHYDROGENASE 1"/>
    <property type="match status" value="1"/>
</dbReference>
<accession>A0A2P7EAB2</accession>
<dbReference type="InterPro" id="IPR018211">
    <property type="entry name" value="ADH_Fe_CS"/>
</dbReference>